<protein>
    <recommendedName>
        <fullName evidence="3">histidine kinase</fullName>
        <ecNumber evidence="3">2.7.13.3</ecNumber>
    </recommendedName>
</protein>
<keyword evidence="5" id="KW-0597">Phosphoprotein</keyword>
<evidence type="ECO:0000256" key="9">
    <source>
        <dbReference type="SAM" id="Coils"/>
    </source>
</evidence>
<dbReference type="GO" id="GO:0005524">
    <property type="term" value="F:ATP binding"/>
    <property type="evidence" value="ECO:0007669"/>
    <property type="project" value="UniProtKB-KW"/>
</dbReference>
<dbReference type="InterPro" id="IPR036890">
    <property type="entry name" value="HATPase_C_sf"/>
</dbReference>
<evidence type="ECO:0000256" key="4">
    <source>
        <dbReference type="ARBA" id="ARBA00022475"/>
    </source>
</evidence>
<evidence type="ECO:0000256" key="1">
    <source>
        <dbReference type="ARBA" id="ARBA00000085"/>
    </source>
</evidence>
<dbReference type="InterPro" id="IPR003661">
    <property type="entry name" value="HisK_dim/P_dom"/>
</dbReference>
<keyword evidence="11" id="KW-1133">Transmembrane helix</keyword>
<keyword evidence="4" id="KW-1003">Cell membrane</keyword>
<evidence type="ECO:0000256" key="2">
    <source>
        <dbReference type="ARBA" id="ARBA00004651"/>
    </source>
</evidence>
<comment type="subcellular location">
    <subcellularLocation>
        <location evidence="2">Cell membrane</location>
        <topology evidence="2">Multi-pass membrane protein</topology>
    </subcellularLocation>
</comment>
<evidence type="ECO:0000256" key="5">
    <source>
        <dbReference type="ARBA" id="ARBA00022553"/>
    </source>
</evidence>
<dbReference type="PANTHER" id="PTHR44936:SF9">
    <property type="entry name" value="SENSOR PROTEIN CREC"/>
    <property type="match status" value="1"/>
</dbReference>
<dbReference type="EMBL" id="JBBUTH010000004">
    <property type="protein sequence ID" value="MEK8050390.1"/>
    <property type="molecule type" value="Genomic_DNA"/>
</dbReference>
<evidence type="ECO:0000256" key="8">
    <source>
        <dbReference type="ARBA" id="ARBA00023012"/>
    </source>
</evidence>
<evidence type="ECO:0000256" key="3">
    <source>
        <dbReference type="ARBA" id="ARBA00012438"/>
    </source>
</evidence>
<feature type="domain" description="Histidine kinase" evidence="12">
    <location>
        <begin position="263"/>
        <end position="483"/>
    </location>
</feature>
<feature type="transmembrane region" description="Helical" evidence="11">
    <location>
        <begin position="6"/>
        <end position="28"/>
    </location>
</feature>
<feature type="transmembrane region" description="Helical" evidence="11">
    <location>
        <begin position="40"/>
        <end position="57"/>
    </location>
</feature>
<evidence type="ECO:0000256" key="11">
    <source>
        <dbReference type="SAM" id="Phobius"/>
    </source>
</evidence>
<comment type="catalytic activity">
    <reaction evidence="1">
        <text>ATP + protein L-histidine = ADP + protein N-phospho-L-histidine.</text>
        <dbReference type="EC" id="2.7.13.3"/>
    </reaction>
</comment>
<dbReference type="EC" id="2.7.13.3" evidence="3"/>
<feature type="coiled-coil region" evidence="9">
    <location>
        <begin position="236"/>
        <end position="263"/>
    </location>
</feature>
<dbReference type="SUPFAM" id="SSF55874">
    <property type="entry name" value="ATPase domain of HSP90 chaperone/DNA topoisomerase II/histidine kinase"/>
    <property type="match status" value="1"/>
</dbReference>
<accession>A0ABU9CGS3</accession>
<reference evidence="13 14" key="1">
    <citation type="submission" date="2024-04" db="EMBL/GenBank/DDBJ databases">
        <title>Novel species of the genus Ideonella isolated from streams.</title>
        <authorList>
            <person name="Lu H."/>
        </authorList>
    </citation>
    <scope>NUCLEOTIDE SEQUENCE [LARGE SCALE GENOMIC DNA]</scope>
    <source>
        <strain evidence="13 14">DXS22W</strain>
    </source>
</reference>
<proteinExistence type="predicted"/>
<evidence type="ECO:0000313" key="13">
    <source>
        <dbReference type="EMBL" id="MEK8050390.1"/>
    </source>
</evidence>
<dbReference type="SMART" id="SM00387">
    <property type="entry name" value="HATPase_c"/>
    <property type="match status" value="1"/>
</dbReference>
<name>A0ABU9CGS3_9BURK</name>
<gene>
    <name evidence="13" type="ORF">AACH10_09085</name>
</gene>
<dbReference type="Gene3D" id="1.10.287.130">
    <property type="match status" value="1"/>
</dbReference>
<feature type="transmembrane region" description="Helical" evidence="11">
    <location>
        <begin position="189"/>
        <end position="208"/>
    </location>
</feature>
<feature type="transmembrane region" description="Helical" evidence="11">
    <location>
        <begin position="95"/>
        <end position="113"/>
    </location>
</feature>
<evidence type="ECO:0000256" key="6">
    <source>
        <dbReference type="ARBA" id="ARBA00022679"/>
    </source>
</evidence>
<keyword evidence="11" id="KW-0472">Membrane</keyword>
<organism evidence="13 14">
    <name type="scientific">Pseudaquabacterium inlustre</name>
    <dbReference type="NCBI Taxonomy" id="2984192"/>
    <lineage>
        <taxon>Bacteria</taxon>
        <taxon>Pseudomonadati</taxon>
        <taxon>Pseudomonadota</taxon>
        <taxon>Betaproteobacteria</taxon>
        <taxon>Burkholderiales</taxon>
        <taxon>Sphaerotilaceae</taxon>
        <taxon>Pseudaquabacterium</taxon>
    </lineage>
</organism>
<dbReference type="InterPro" id="IPR005467">
    <property type="entry name" value="His_kinase_dom"/>
</dbReference>
<keyword evidence="8" id="KW-0902">Two-component regulatory system</keyword>
<comment type="caution">
    <text evidence="13">The sequence shown here is derived from an EMBL/GenBank/DDBJ whole genome shotgun (WGS) entry which is preliminary data.</text>
</comment>
<keyword evidence="13" id="KW-0067">ATP-binding</keyword>
<dbReference type="Gene3D" id="3.30.565.10">
    <property type="entry name" value="Histidine kinase-like ATPase, C-terminal domain"/>
    <property type="match status" value="1"/>
</dbReference>
<keyword evidence="9" id="KW-0175">Coiled coil</keyword>
<keyword evidence="11" id="KW-0812">Transmembrane</keyword>
<dbReference type="InterPro" id="IPR050980">
    <property type="entry name" value="2C_sensor_his_kinase"/>
</dbReference>
<dbReference type="PROSITE" id="PS50109">
    <property type="entry name" value="HIS_KIN"/>
    <property type="match status" value="1"/>
</dbReference>
<dbReference type="CDD" id="cd00082">
    <property type="entry name" value="HisKA"/>
    <property type="match status" value="1"/>
</dbReference>
<dbReference type="InterPro" id="IPR003594">
    <property type="entry name" value="HATPase_dom"/>
</dbReference>
<dbReference type="Pfam" id="PF02518">
    <property type="entry name" value="HATPase_c"/>
    <property type="match status" value="1"/>
</dbReference>
<sequence length="494" mass="52687">MLPSISAPALTLLSGAIYALLSITVWVTVRRGRSTPHVDLWSAGSMCLGIGVMLIAARPAVPWWVSVPLANALMLCSHALRVAGLRQGLGLPVHGRRLAALCAGAIALFVAVAEQGDTTLRVLVGLLLSAGGTALVAQHALRAGRQLPSRSGLVLSGVEWLLVVAMLYRAQSVLAGESPAEPMADVPSFWLLVVVLIAAALYGNLAYLGMEFDRLGEAELRARRDQLAEAARREAAERSATELRQAIEQRDQLATERDQLLQMLAHEIRQPLHNASGALQAAALLVQAPRPADTAEVSGRLRRAQAVLGDVRSVLDNTLAAALMLTRRDALVVQDVDLHLLAHLVLGDMPEAQRARIRVDWLTPLRSAELEPGMVRLALRNLLRNAFEHGGPDVQVTLRIEEQEAPPAVVLTVADTGDGRPGPQLEEGGAPPVPPHAGAPALVRRGLGLVIVRRVMALHHGQLVLAPNMPRGLQARLVFPDPSENGPAPAALRP</sequence>
<dbReference type="RefSeq" id="WP_341410068.1">
    <property type="nucleotide sequence ID" value="NZ_JBBUTH010000004.1"/>
</dbReference>
<keyword evidence="6" id="KW-0808">Transferase</keyword>
<keyword evidence="13" id="KW-0547">Nucleotide-binding</keyword>
<evidence type="ECO:0000259" key="12">
    <source>
        <dbReference type="PROSITE" id="PS50109"/>
    </source>
</evidence>
<dbReference type="PANTHER" id="PTHR44936">
    <property type="entry name" value="SENSOR PROTEIN CREC"/>
    <property type="match status" value="1"/>
</dbReference>
<keyword evidence="14" id="KW-1185">Reference proteome</keyword>
<feature type="transmembrane region" description="Helical" evidence="11">
    <location>
        <begin position="119"/>
        <end position="141"/>
    </location>
</feature>
<evidence type="ECO:0000313" key="14">
    <source>
        <dbReference type="Proteomes" id="UP001365405"/>
    </source>
</evidence>
<dbReference type="Proteomes" id="UP001365405">
    <property type="component" value="Unassembled WGS sequence"/>
</dbReference>
<evidence type="ECO:0000256" key="10">
    <source>
        <dbReference type="SAM" id="MobiDB-lite"/>
    </source>
</evidence>
<dbReference type="InterPro" id="IPR036097">
    <property type="entry name" value="HisK_dim/P_sf"/>
</dbReference>
<evidence type="ECO:0000256" key="7">
    <source>
        <dbReference type="ARBA" id="ARBA00022777"/>
    </source>
</evidence>
<feature type="transmembrane region" description="Helical" evidence="11">
    <location>
        <begin position="153"/>
        <end position="169"/>
    </location>
</feature>
<keyword evidence="7" id="KW-0418">Kinase</keyword>
<feature type="region of interest" description="Disordered" evidence="10">
    <location>
        <begin position="416"/>
        <end position="439"/>
    </location>
</feature>
<dbReference type="SUPFAM" id="SSF47384">
    <property type="entry name" value="Homodimeric domain of signal transducing histidine kinase"/>
    <property type="match status" value="1"/>
</dbReference>